<dbReference type="EMBL" id="JBBBZM010000007">
    <property type="protein sequence ID" value="KAL0639862.1"/>
    <property type="molecule type" value="Genomic_DNA"/>
</dbReference>
<gene>
    <name evidence="8" type="primary">npr3_1</name>
    <name evidence="8" type="ORF">Q9L58_000953</name>
</gene>
<evidence type="ECO:0000256" key="3">
    <source>
        <dbReference type="ARBA" id="ARBA00025376"/>
    </source>
</evidence>
<feature type="domain" description="GATOR1 complex protein NPRL3 C-terminal HTH" evidence="7">
    <location>
        <begin position="428"/>
        <end position="489"/>
    </location>
</feature>
<sequence length="504" mass="57519">MSMFHVVFVLNPPELEYHFRTQEIFDYVVKRFARALKYEQAKDGYVWREAGKINTLREKAVQEGTSFSELWKQILEQSSLAYAMSRIYTDISQSKIAHIFLNDNLGLSLQIPIITETAVLPGLTDPQVPGLPLTTANSFDTEGTEGDSMLARHFTLLFLTDVENILKEIAAETTESSNSFACFVKACKPNLSYALPTLFKWKSHPRSAFISGIIYSFLQISNTCGIPLHDIQLMAHHLIHWRKARAIPPIHQRDIFIVSPNADMRRLHTLIPVYARLFPTLPTLPIILSKLSGKPKPYYTYIPSRDHRSAYLEILAWLIRHGLVTQLRNFAWIRATRAIKVQAAREMAVRERDLMRKRQLRKVSGARSRSVSPGPGSENERDKMTSSISSLLSLGLPDPDIPEEIFEEPDVDDERFTESIILEPHQASAVESVWLEMMMRGQTSDLRAVFDRIMKYLNGQHAIEKISVREGISRRDVRRVLSAFDEYLVYVSTVISSIPPEYGV</sequence>
<dbReference type="Pfam" id="PF03666">
    <property type="entry name" value="NPR3"/>
    <property type="match status" value="1"/>
</dbReference>
<protein>
    <recommendedName>
        <fullName evidence="2 5">Nitrogen permease regulator 3</fullName>
    </recommendedName>
    <alternativeName>
        <fullName evidence="4 5">Required for meiotic nuclear division protein 11</fullName>
    </alternativeName>
</protein>
<keyword evidence="5" id="KW-0469">Meiosis</keyword>
<dbReference type="InterPro" id="IPR056603">
    <property type="entry name" value="HTH_NPRL3"/>
</dbReference>
<evidence type="ECO:0000256" key="4">
    <source>
        <dbReference type="ARBA" id="ARBA00030028"/>
    </source>
</evidence>
<evidence type="ECO:0000313" key="9">
    <source>
        <dbReference type="Proteomes" id="UP001447188"/>
    </source>
</evidence>
<reference evidence="8 9" key="1">
    <citation type="submission" date="2024-02" db="EMBL/GenBank/DDBJ databases">
        <title>Discinaceae phylogenomics.</title>
        <authorList>
            <person name="Dirks A.C."/>
            <person name="James T.Y."/>
        </authorList>
    </citation>
    <scope>NUCLEOTIDE SEQUENCE [LARGE SCALE GENOMIC DNA]</scope>
    <source>
        <strain evidence="8 9">ACD0624</strain>
    </source>
</reference>
<comment type="function">
    <text evidence="3 5">Mediates inactivation of the TORC1 complex in response to amino acid starvation. Required for meiotic nuclear division.</text>
</comment>
<evidence type="ECO:0000256" key="2">
    <source>
        <dbReference type="ARBA" id="ARBA00017880"/>
    </source>
</evidence>
<keyword evidence="9" id="KW-1185">Reference proteome</keyword>
<dbReference type="PANTHER" id="PTHR13153:SF5">
    <property type="entry name" value="GATOR COMPLEX PROTEIN NPRL3"/>
    <property type="match status" value="1"/>
</dbReference>
<evidence type="ECO:0000256" key="6">
    <source>
        <dbReference type="SAM" id="MobiDB-lite"/>
    </source>
</evidence>
<dbReference type="Proteomes" id="UP001447188">
    <property type="component" value="Unassembled WGS sequence"/>
</dbReference>
<feature type="region of interest" description="Disordered" evidence="6">
    <location>
        <begin position="358"/>
        <end position="384"/>
    </location>
</feature>
<dbReference type="Pfam" id="PF24064">
    <property type="entry name" value="HTH_NPRL3"/>
    <property type="match status" value="1"/>
</dbReference>
<comment type="subcellular location">
    <subcellularLocation>
        <location evidence="5">Vacuole membrane</location>
        <topology evidence="5">Peripheral membrane protein</topology>
    </subcellularLocation>
</comment>
<keyword evidence="5" id="KW-0732">Signal</keyword>
<dbReference type="InterPro" id="IPR005365">
    <property type="entry name" value="Npr3"/>
</dbReference>
<evidence type="ECO:0000256" key="1">
    <source>
        <dbReference type="ARBA" id="ARBA00010546"/>
    </source>
</evidence>
<evidence type="ECO:0000259" key="7">
    <source>
        <dbReference type="Pfam" id="PF24064"/>
    </source>
</evidence>
<name>A0ABR3GVC9_9PEZI</name>
<accession>A0ABR3GVC9</accession>
<dbReference type="PANTHER" id="PTHR13153">
    <property type="entry name" value="CGTHBA PROTEIN -14 GENE PROTEIN"/>
    <property type="match status" value="1"/>
</dbReference>
<evidence type="ECO:0000313" key="8">
    <source>
        <dbReference type="EMBL" id="KAL0639862.1"/>
    </source>
</evidence>
<organism evidence="8 9">
    <name type="scientific">Discina gigas</name>
    <dbReference type="NCBI Taxonomy" id="1032678"/>
    <lineage>
        <taxon>Eukaryota</taxon>
        <taxon>Fungi</taxon>
        <taxon>Dikarya</taxon>
        <taxon>Ascomycota</taxon>
        <taxon>Pezizomycotina</taxon>
        <taxon>Pezizomycetes</taxon>
        <taxon>Pezizales</taxon>
        <taxon>Discinaceae</taxon>
        <taxon>Discina</taxon>
    </lineage>
</organism>
<evidence type="ECO:0000256" key="5">
    <source>
        <dbReference type="RuleBase" id="RU368069"/>
    </source>
</evidence>
<comment type="similarity">
    <text evidence="1 5">Belongs to the NPR3 family.</text>
</comment>
<comment type="caution">
    <text evidence="8">The sequence shown here is derived from an EMBL/GenBank/DDBJ whole genome shotgun (WGS) entry which is preliminary data.</text>
</comment>
<proteinExistence type="inferred from homology"/>